<dbReference type="Pfam" id="PF00445">
    <property type="entry name" value="Ribonuclease_T2"/>
    <property type="match status" value="1"/>
</dbReference>
<dbReference type="Gene3D" id="3.90.730.10">
    <property type="entry name" value="Ribonuclease T2-like"/>
    <property type="match status" value="1"/>
</dbReference>
<dbReference type="Pfam" id="PF02269">
    <property type="entry name" value="TFIID-18kDa"/>
    <property type="match status" value="1"/>
</dbReference>
<evidence type="ECO:0000256" key="3">
    <source>
        <dbReference type="ARBA" id="ARBA00023015"/>
    </source>
</evidence>
<evidence type="ECO:0000256" key="2">
    <source>
        <dbReference type="ARBA" id="ARBA00007469"/>
    </source>
</evidence>
<dbReference type="PANTHER" id="PTHR11380:SF5">
    <property type="entry name" value="TRANSCRIPTION INITIATION FACTOR TFIID SUBUNIT 13"/>
    <property type="match status" value="1"/>
</dbReference>
<evidence type="ECO:0000256" key="8">
    <source>
        <dbReference type="RuleBase" id="RU004328"/>
    </source>
</evidence>
<dbReference type="Proteomes" id="UP001151582">
    <property type="component" value="Unassembled WGS sequence"/>
</dbReference>
<accession>A0A9W8B025</accession>
<keyword evidence="3" id="KW-0805">Transcription regulation</keyword>
<dbReference type="PANTHER" id="PTHR11380">
    <property type="entry name" value="TRANSCRIPTION INITIATION FACTOR TFIID/SUPT3-RELATED"/>
    <property type="match status" value="1"/>
</dbReference>
<comment type="subcellular location">
    <subcellularLocation>
        <location evidence="1">Nucleus</location>
    </subcellularLocation>
</comment>
<evidence type="ECO:0000256" key="5">
    <source>
        <dbReference type="ARBA" id="ARBA00023242"/>
    </source>
</evidence>
<keyword evidence="10" id="KW-1185">Reference proteome</keyword>
<dbReference type="InterPro" id="IPR003195">
    <property type="entry name" value="TFIID_TAF13"/>
</dbReference>
<dbReference type="InterPro" id="IPR009072">
    <property type="entry name" value="Histone-fold"/>
</dbReference>
<dbReference type="CDD" id="cd07978">
    <property type="entry name" value="HFD_TAF13"/>
    <property type="match status" value="1"/>
</dbReference>
<comment type="similarity">
    <text evidence="2 8">Belongs to the RNase T2 family.</text>
</comment>
<comment type="similarity">
    <text evidence="6">Belongs to the TAF13 family.</text>
</comment>
<evidence type="ECO:0000313" key="10">
    <source>
        <dbReference type="Proteomes" id="UP001151582"/>
    </source>
</evidence>
<comment type="caution">
    <text evidence="9">The sequence shown here is derived from an EMBL/GenBank/DDBJ whole genome shotgun (WGS) entry which is preliminary data.</text>
</comment>
<sequence>MYGFGDAPDPNPETVNLMEDILIDYITDMCFQASRVAQRRGKVTVRDFKFALRLDDKKLARVEELLKMSEVIKESRRLFYDEEEEAPPGDAASYYDYRENFGLHFWMEKAPNNPDVVPLQESCDPSRFQNVPPALRREAGLLEWLQQYWVADDLIPTEDLWTRAWNRHGTCVSEYHPRCQMKNGLSGGSGAGDGPIQYFQDMRTMFQFHNLMNTLRANNILPVDPFGNPEGHVGKTSYPLEVIEDTITKHIGAKPQVICDPQFNSQLTEIRVYHIFDHQESSAEDVVRRAINSPIKSNCQTMVKFLDKYMDDEWYA</sequence>
<dbReference type="InterPro" id="IPR001568">
    <property type="entry name" value="RNase_T2-like"/>
</dbReference>
<dbReference type="GO" id="GO:0003723">
    <property type="term" value="F:RNA binding"/>
    <property type="evidence" value="ECO:0007669"/>
    <property type="project" value="InterPro"/>
</dbReference>
<keyword evidence="4" id="KW-0804">Transcription</keyword>
<evidence type="ECO:0000256" key="1">
    <source>
        <dbReference type="ARBA" id="ARBA00004123"/>
    </source>
</evidence>
<dbReference type="AlphaFoldDB" id="A0A9W8B025"/>
<organism evidence="9 10">
    <name type="scientific">Dimargaris verticillata</name>
    <dbReference type="NCBI Taxonomy" id="2761393"/>
    <lineage>
        <taxon>Eukaryota</taxon>
        <taxon>Fungi</taxon>
        <taxon>Fungi incertae sedis</taxon>
        <taxon>Zoopagomycota</taxon>
        <taxon>Kickxellomycotina</taxon>
        <taxon>Dimargaritomycetes</taxon>
        <taxon>Dimargaritales</taxon>
        <taxon>Dimargaritaceae</taxon>
        <taxon>Dimargaris</taxon>
    </lineage>
</organism>
<reference evidence="9" key="1">
    <citation type="submission" date="2022-07" db="EMBL/GenBank/DDBJ databases">
        <title>Phylogenomic reconstructions and comparative analyses of Kickxellomycotina fungi.</title>
        <authorList>
            <person name="Reynolds N.K."/>
            <person name="Stajich J.E."/>
            <person name="Barry K."/>
            <person name="Grigoriev I.V."/>
            <person name="Crous P."/>
            <person name="Smith M.E."/>
        </authorList>
    </citation>
    <scope>NUCLEOTIDE SEQUENCE</scope>
    <source>
        <strain evidence="9">RSA 567</strain>
    </source>
</reference>
<evidence type="ECO:0000313" key="9">
    <source>
        <dbReference type="EMBL" id="KAJ1974365.1"/>
    </source>
</evidence>
<dbReference type="InterPro" id="IPR036430">
    <property type="entry name" value="RNase_T2-like_sf"/>
</dbReference>
<evidence type="ECO:0000256" key="7">
    <source>
        <dbReference type="ARBA" id="ARBA00040136"/>
    </source>
</evidence>
<dbReference type="SUPFAM" id="SSF47113">
    <property type="entry name" value="Histone-fold"/>
    <property type="match status" value="1"/>
</dbReference>
<keyword evidence="5" id="KW-0539">Nucleus</keyword>
<gene>
    <name evidence="9" type="ORF">H4R34_004748</name>
</gene>
<evidence type="ECO:0000256" key="6">
    <source>
        <dbReference type="ARBA" id="ARBA00038392"/>
    </source>
</evidence>
<dbReference type="GO" id="GO:0033897">
    <property type="term" value="F:ribonuclease T2 activity"/>
    <property type="evidence" value="ECO:0007669"/>
    <property type="project" value="InterPro"/>
</dbReference>
<dbReference type="GO" id="GO:0046982">
    <property type="term" value="F:protein heterodimerization activity"/>
    <property type="evidence" value="ECO:0007669"/>
    <property type="project" value="InterPro"/>
</dbReference>
<proteinExistence type="inferred from homology"/>
<dbReference type="GO" id="GO:0051123">
    <property type="term" value="P:RNA polymerase II preinitiation complex assembly"/>
    <property type="evidence" value="ECO:0007669"/>
    <property type="project" value="TreeGrafter"/>
</dbReference>
<dbReference type="SUPFAM" id="SSF55895">
    <property type="entry name" value="Ribonuclease Rh-like"/>
    <property type="match status" value="1"/>
</dbReference>
<dbReference type="OrthoDB" id="10266074at2759"/>
<dbReference type="Gene3D" id="1.10.20.10">
    <property type="entry name" value="Histone, subunit A"/>
    <property type="match status" value="1"/>
</dbReference>
<dbReference type="EMBL" id="JANBQB010000665">
    <property type="protein sequence ID" value="KAJ1974365.1"/>
    <property type="molecule type" value="Genomic_DNA"/>
</dbReference>
<dbReference type="GO" id="GO:0005669">
    <property type="term" value="C:transcription factor TFIID complex"/>
    <property type="evidence" value="ECO:0007669"/>
    <property type="project" value="TreeGrafter"/>
</dbReference>
<evidence type="ECO:0000256" key="4">
    <source>
        <dbReference type="ARBA" id="ARBA00023163"/>
    </source>
</evidence>
<protein>
    <recommendedName>
        <fullName evidence="7">Transcription initiation factor TFIID subunit 13</fullName>
    </recommendedName>
</protein>
<name>A0A9W8B025_9FUNG</name>